<dbReference type="EMBL" id="GDHF01020094">
    <property type="protein sequence ID" value="JAI32220.1"/>
    <property type="molecule type" value="Transcribed_RNA"/>
</dbReference>
<evidence type="ECO:0000256" key="2">
    <source>
        <dbReference type="ARBA" id="ARBA00022658"/>
    </source>
</evidence>
<dbReference type="Gene3D" id="1.20.900.10">
    <property type="entry name" value="Dbl homology (DH) domain"/>
    <property type="match status" value="1"/>
</dbReference>
<dbReference type="PANTHER" id="PTHR45845:SF3">
    <property type="entry name" value="PURATROPHIN-1-LIKE, ISOFORM A"/>
    <property type="match status" value="1"/>
</dbReference>
<keyword evidence="1" id="KW-0597">Phosphoprotein</keyword>
<dbReference type="InterPro" id="IPR001849">
    <property type="entry name" value="PH_domain"/>
</dbReference>
<evidence type="ECO:0000259" key="5">
    <source>
        <dbReference type="PROSITE" id="PS50010"/>
    </source>
</evidence>
<feature type="region of interest" description="Disordered" evidence="3">
    <location>
        <begin position="153"/>
        <end position="187"/>
    </location>
</feature>
<dbReference type="CDD" id="cd00160">
    <property type="entry name" value="RhoGEF"/>
    <property type="match status" value="1"/>
</dbReference>
<dbReference type="PROSITE" id="PS50010">
    <property type="entry name" value="DH_2"/>
    <property type="match status" value="1"/>
</dbReference>
<dbReference type="InterPro" id="IPR052231">
    <property type="entry name" value="Rho_GEF_signaling-related"/>
</dbReference>
<dbReference type="InterPro" id="IPR055251">
    <property type="entry name" value="SOS1_NGEF_PH"/>
</dbReference>
<evidence type="ECO:0000259" key="4">
    <source>
        <dbReference type="PROSITE" id="PS50003"/>
    </source>
</evidence>
<feature type="domain" description="PH" evidence="4">
    <location>
        <begin position="563"/>
        <end position="674"/>
    </location>
</feature>
<protein>
    <submittedName>
        <fullName evidence="6">Pleckstrin y domain-containing family G member 4B</fullName>
    </submittedName>
</protein>
<dbReference type="InterPro" id="IPR035899">
    <property type="entry name" value="DBL_dom_sf"/>
</dbReference>
<dbReference type="SMART" id="SM00325">
    <property type="entry name" value="RhoGEF"/>
    <property type="match status" value="1"/>
</dbReference>
<evidence type="ECO:0000256" key="3">
    <source>
        <dbReference type="SAM" id="MobiDB-lite"/>
    </source>
</evidence>
<dbReference type="PROSITE" id="PS50003">
    <property type="entry name" value="PH_DOMAIN"/>
    <property type="match status" value="1"/>
</dbReference>
<dbReference type="SMART" id="SM00233">
    <property type="entry name" value="PH"/>
    <property type="match status" value="1"/>
</dbReference>
<dbReference type="Pfam" id="PF22697">
    <property type="entry name" value="SOS1_NGEF_PH"/>
    <property type="match status" value="1"/>
</dbReference>
<dbReference type="SUPFAM" id="SSF50729">
    <property type="entry name" value="PH domain-like"/>
    <property type="match status" value="1"/>
</dbReference>
<dbReference type="FunFam" id="1.20.900.10:FF:000028">
    <property type="entry name" value="Puratrophin-1-like, isoform D"/>
    <property type="match status" value="1"/>
</dbReference>
<dbReference type="SUPFAM" id="SSF48065">
    <property type="entry name" value="DBL homology domain (DH-domain)"/>
    <property type="match status" value="1"/>
</dbReference>
<accession>A0A0K8V0Y1</accession>
<feature type="compositionally biased region" description="Low complexity" evidence="3">
    <location>
        <begin position="161"/>
        <end position="187"/>
    </location>
</feature>
<dbReference type="Gene3D" id="2.30.29.30">
    <property type="entry name" value="Pleckstrin-homology domain (PH domain)/Phosphotyrosine-binding domain (PTB)"/>
    <property type="match status" value="1"/>
</dbReference>
<reference evidence="6" key="1">
    <citation type="submission" date="2015-06" db="EMBL/GenBank/DDBJ databases">
        <authorList>
            <person name="Hoefler B.C."/>
            <person name="Straight P.D."/>
        </authorList>
    </citation>
    <scope>NUCLEOTIDE SEQUENCE</scope>
</reference>
<proteinExistence type="predicted"/>
<dbReference type="OrthoDB" id="6152532at2759"/>
<dbReference type="FunFam" id="2.30.29.30:FF:000078">
    <property type="entry name" value="Guanine nucleotide exchange factor DBS"/>
    <property type="match status" value="1"/>
</dbReference>
<dbReference type="AlphaFoldDB" id="A0A0K8V0Y1"/>
<keyword evidence="2" id="KW-0344">Guanine-nucleotide releasing factor</keyword>
<dbReference type="PANTHER" id="PTHR45845">
    <property type="entry name" value="RHO GUANINE NUCLEOTIDE EXCHANGE FACTOR-RELATED"/>
    <property type="match status" value="1"/>
</dbReference>
<dbReference type="Pfam" id="PF00621">
    <property type="entry name" value="RhoGEF"/>
    <property type="match status" value="1"/>
</dbReference>
<evidence type="ECO:0000256" key="1">
    <source>
        <dbReference type="ARBA" id="ARBA00022553"/>
    </source>
</evidence>
<evidence type="ECO:0000313" key="6">
    <source>
        <dbReference type="EMBL" id="JAI32220.1"/>
    </source>
</evidence>
<dbReference type="GO" id="GO:0005085">
    <property type="term" value="F:guanyl-nucleotide exchange factor activity"/>
    <property type="evidence" value="ECO:0007669"/>
    <property type="project" value="UniProtKB-KW"/>
</dbReference>
<name>A0A0K8V0Y1_BACLA</name>
<organism evidence="6">
    <name type="scientific">Bactrocera latifrons</name>
    <name type="common">Malaysian fruit fly</name>
    <name type="synonym">Chaetodacus latifrons</name>
    <dbReference type="NCBI Taxonomy" id="174628"/>
    <lineage>
        <taxon>Eukaryota</taxon>
        <taxon>Metazoa</taxon>
        <taxon>Ecdysozoa</taxon>
        <taxon>Arthropoda</taxon>
        <taxon>Hexapoda</taxon>
        <taxon>Insecta</taxon>
        <taxon>Pterygota</taxon>
        <taxon>Neoptera</taxon>
        <taxon>Endopterygota</taxon>
        <taxon>Diptera</taxon>
        <taxon>Brachycera</taxon>
        <taxon>Muscomorpha</taxon>
        <taxon>Tephritoidea</taxon>
        <taxon>Tephritidae</taxon>
        <taxon>Bactrocera</taxon>
        <taxon>Bactrocera</taxon>
    </lineage>
</organism>
<dbReference type="InterPro" id="IPR011993">
    <property type="entry name" value="PH-like_dom_sf"/>
</dbReference>
<dbReference type="InterPro" id="IPR000219">
    <property type="entry name" value="DH_dom"/>
</dbReference>
<gene>
    <name evidence="6" type="primary">PLEKHG4B_6</name>
    <name evidence="6" type="ORF">c2_g1_i10</name>
</gene>
<sequence length="691" mass="80012">MHSISHPHSPNCDFLTKLVAAEITEYVTSWITSDGNDTLQRFGSLQLDSESAIKEQEQEFEKYYFISMKHLAKGRDLHDAAVNIEPLRESAVNLKSALDCFAEKLELARERIEAATRLYQLLLTHQLEAHLLQEAQRLAQISGATQLLEKFRQEQRENSNDEPTTDQTEITEITNNNKNNKPNSLNLTLNYRSNSTTNSLTKQQQLQQQLQHVAVITSTPLPRMNRLSHRSSSGIGSFDGQTCQCWRESRNMEDMDEMLDADGEELEMEDGEEEQSKVADSGVGGCERCEGNLKLTRVCSCQSLNEAVNLYSKSDELDFECYERPIKHYNDIHSPMEANAHLQYHASSLELSKLDEISCLDPKIQKTLLLIMREMIGTERDYVHSLNYVIENYVDELLREDIPQPLRGQRNVIFGNIEKIFEFHKWHFLNELERYERNPLKVGSAFLEMESKFYLYALYNKNKPKSDTLMSEYGTAFFKSKQFELNDKMDLASYLLKPVQRMGKYALLLQQLVKACNSVEGAALQEIAADVEELHRAEEMVKFQLRHGNDLLAMDSLRDCDVNVKEQGRLLRQNEFLVWQGRTGRKSLRQVFLFEDLVLFSKARRFPDQKNLDIYIYKNSIKTSDIGLTAHVGDSKTKFEIWFRKRKPEDTWTLQCMSEDIKNAWADEISKLLWKQANRNRGNLNGRLQIH</sequence>
<dbReference type="CDD" id="cd13242">
    <property type="entry name" value="PH_puratrophin-1"/>
    <property type="match status" value="1"/>
</dbReference>
<feature type="domain" description="DH" evidence="5">
    <location>
        <begin position="367"/>
        <end position="551"/>
    </location>
</feature>